<evidence type="ECO:0000256" key="9">
    <source>
        <dbReference type="HAMAP-Rule" id="MF_00344"/>
    </source>
</evidence>
<dbReference type="HAMAP" id="MF_00344">
    <property type="entry name" value="GMP_synthase"/>
    <property type="match status" value="1"/>
</dbReference>
<dbReference type="InterPro" id="IPR022955">
    <property type="entry name" value="GMP_synthase"/>
</dbReference>
<dbReference type="InterPro" id="IPR014729">
    <property type="entry name" value="Rossmann-like_a/b/a_fold"/>
</dbReference>
<comment type="pathway">
    <text evidence="2 9">Purine metabolism; GMP biosynthesis; GMP from XMP (L-Gln route): step 1/1.</text>
</comment>
<dbReference type="EMBL" id="JARXIC010000005">
    <property type="protein sequence ID" value="MDQ8193722.1"/>
    <property type="molecule type" value="Genomic_DNA"/>
</dbReference>
<proteinExistence type="inferred from homology"/>
<keyword evidence="3 9" id="KW-0436">Ligase</keyword>
<dbReference type="RefSeq" id="WP_308984205.1">
    <property type="nucleotide sequence ID" value="NZ_JARXIC010000005.1"/>
</dbReference>
<dbReference type="InterPro" id="IPR004739">
    <property type="entry name" value="GMP_synth_GATase"/>
</dbReference>
<evidence type="ECO:0000256" key="5">
    <source>
        <dbReference type="ARBA" id="ARBA00022749"/>
    </source>
</evidence>
<gene>
    <name evidence="9 12" type="primary">guaA</name>
    <name evidence="12" type="ORF">QEH59_04765</name>
</gene>
<evidence type="ECO:0000256" key="7">
    <source>
        <dbReference type="ARBA" id="ARBA00022840"/>
    </source>
</evidence>
<dbReference type="PANTHER" id="PTHR11922">
    <property type="entry name" value="GMP SYNTHASE-RELATED"/>
    <property type="match status" value="1"/>
</dbReference>
<feature type="domain" description="GMPS ATP-PPase" evidence="11">
    <location>
        <begin position="195"/>
        <end position="390"/>
    </location>
</feature>
<dbReference type="PROSITE" id="PS51553">
    <property type="entry name" value="GMPS_ATP_PPASE"/>
    <property type="match status" value="1"/>
</dbReference>
<protein>
    <recommendedName>
        <fullName evidence="9">GMP synthase [glutamine-hydrolyzing]</fullName>
        <ecNumber evidence="9">6.3.5.2</ecNumber>
    </recommendedName>
    <alternativeName>
        <fullName evidence="9">GMP synthetase</fullName>
    </alternativeName>
    <alternativeName>
        <fullName evidence="9">Glutamine amidotransferase</fullName>
    </alternativeName>
</protein>
<feature type="active site" evidence="9">
    <location>
        <position position="170"/>
    </location>
</feature>
<dbReference type="Proteomes" id="UP001243717">
    <property type="component" value="Unassembled WGS sequence"/>
</dbReference>
<dbReference type="PROSITE" id="PS51273">
    <property type="entry name" value="GATASE_TYPE_1"/>
    <property type="match status" value="1"/>
</dbReference>
<dbReference type="GO" id="GO:0003922">
    <property type="term" value="F:GMP synthase (glutamine-hydrolyzing) activity"/>
    <property type="evidence" value="ECO:0007669"/>
    <property type="project" value="UniProtKB-EC"/>
</dbReference>
<dbReference type="NCBIfam" id="NF000848">
    <property type="entry name" value="PRK00074.1"/>
    <property type="match status" value="1"/>
</dbReference>
<dbReference type="InterPro" id="IPR001674">
    <property type="entry name" value="GMP_synth_C"/>
</dbReference>
<dbReference type="InterPro" id="IPR025777">
    <property type="entry name" value="GMPS_ATP_PPase_dom"/>
</dbReference>
<evidence type="ECO:0000256" key="4">
    <source>
        <dbReference type="ARBA" id="ARBA00022741"/>
    </source>
</evidence>
<dbReference type="InterPro" id="IPR017926">
    <property type="entry name" value="GATASE"/>
</dbReference>
<dbReference type="Pfam" id="PF00117">
    <property type="entry name" value="GATase"/>
    <property type="match status" value="1"/>
</dbReference>
<reference evidence="12 13" key="1">
    <citation type="submission" date="2023-04" db="EMBL/GenBank/DDBJ databases">
        <title>A novel bacteria isolated from coastal sediment.</title>
        <authorList>
            <person name="Liu X.-J."/>
            <person name="Du Z.-J."/>
        </authorList>
    </citation>
    <scope>NUCLEOTIDE SEQUENCE [LARGE SCALE GENOMIC DNA]</scope>
    <source>
        <strain evidence="12 13">SDUM461004</strain>
    </source>
</reference>
<evidence type="ECO:0000256" key="10">
    <source>
        <dbReference type="PROSITE-ProRule" id="PRU00886"/>
    </source>
</evidence>
<evidence type="ECO:0000259" key="11">
    <source>
        <dbReference type="PROSITE" id="PS51553"/>
    </source>
</evidence>
<dbReference type="PRINTS" id="PR00097">
    <property type="entry name" value="ANTSNTHASEII"/>
</dbReference>
<dbReference type="EC" id="6.3.5.2" evidence="9"/>
<sequence length="515" mass="56961">MPDHIAVLDFGSQYTQVIARRIREANVLSRIYPYNTQASVLKEAGAQGVILSGGPSSVLLDGSPRPDAKVFELGLPVLGICYGEQLMAHMLGGRVGKSEEREFGHGTLNIAIKGKLFDGLPDTLRVWNSHGDRLEALPAGFEAVASTENSPFATIQDAERNFYGMQFHPEVAHSEMGTEVIANFLFKICNCAADWSMANYIEESVQKIKDTVGDERVILGLSGGVDSSVAAALIHKAIGKQLTCVFVDNGLLRLHEREQVEKLYGDHFDLDVRVADKADFFLDRLAGISDPETKRKIIGNSFVEVFDEAVTELKERGNYTFLAQGTLYPDVIESVAIDGNPAALIKSHHNVGGLPEKMNLKLLEPLRELFKDEVRELGTQLGLPKEVVWRQPFPGPGLGVRVMGPIKREDLVVLRKADAILQEEMMASDLYYKVWQSFCVFLPVKTVGVMGDERTYENVVALRIVESVDAMTADWARVPYEVLRTISSRIINEVSGCNRVVLDISSKPPSTIEWE</sequence>
<feature type="binding site" evidence="10">
    <location>
        <begin position="222"/>
        <end position="228"/>
    </location>
    <ligand>
        <name>ATP</name>
        <dbReference type="ChEBI" id="CHEBI:30616"/>
    </ligand>
</feature>
<dbReference type="PANTHER" id="PTHR11922:SF2">
    <property type="entry name" value="GMP SYNTHASE [GLUTAMINE-HYDROLYZING]"/>
    <property type="match status" value="1"/>
</dbReference>
<dbReference type="Pfam" id="PF00958">
    <property type="entry name" value="GMP_synt_C"/>
    <property type="match status" value="1"/>
</dbReference>
<dbReference type="NCBIfam" id="TIGR00888">
    <property type="entry name" value="guaA_Nterm"/>
    <property type="match status" value="1"/>
</dbReference>
<keyword evidence="4 9" id="KW-0547">Nucleotide-binding</keyword>
<dbReference type="InterPro" id="IPR022310">
    <property type="entry name" value="NAD/GMP_synthase"/>
</dbReference>
<evidence type="ECO:0000256" key="2">
    <source>
        <dbReference type="ARBA" id="ARBA00005153"/>
    </source>
</evidence>
<organism evidence="12 13">
    <name type="scientific">Thalassobacterium sedimentorum</name>
    <dbReference type="NCBI Taxonomy" id="3041258"/>
    <lineage>
        <taxon>Bacteria</taxon>
        <taxon>Pseudomonadati</taxon>
        <taxon>Verrucomicrobiota</taxon>
        <taxon>Opitutia</taxon>
        <taxon>Puniceicoccales</taxon>
        <taxon>Coraliomargaritaceae</taxon>
        <taxon>Thalassobacterium</taxon>
    </lineage>
</organism>
<accession>A0ABU1AFY4</accession>
<comment type="subunit">
    <text evidence="9">Homodimer.</text>
</comment>
<dbReference type="Pfam" id="PF02540">
    <property type="entry name" value="NAD_synthase"/>
    <property type="match status" value="1"/>
</dbReference>
<dbReference type="Gene3D" id="3.30.300.10">
    <property type="match status" value="1"/>
</dbReference>
<evidence type="ECO:0000256" key="3">
    <source>
        <dbReference type="ARBA" id="ARBA00022598"/>
    </source>
</evidence>
<dbReference type="CDD" id="cd01997">
    <property type="entry name" value="GMP_synthase_C"/>
    <property type="match status" value="1"/>
</dbReference>
<keyword evidence="13" id="KW-1185">Reference proteome</keyword>
<dbReference type="Gene3D" id="3.40.50.620">
    <property type="entry name" value="HUPs"/>
    <property type="match status" value="1"/>
</dbReference>
<feature type="active site" description="Nucleophile" evidence="9">
    <location>
        <position position="81"/>
    </location>
</feature>
<dbReference type="NCBIfam" id="TIGR00884">
    <property type="entry name" value="guaA_Cterm"/>
    <property type="match status" value="1"/>
</dbReference>
<evidence type="ECO:0000256" key="1">
    <source>
        <dbReference type="ARBA" id="ARBA00002332"/>
    </source>
</evidence>
<keyword evidence="5 9" id="KW-0332">GMP biosynthesis</keyword>
<dbReference type="SUPFAM" id="SSF52317">
    <property type="entry name" value="Class I glutamine amidotransferase-like"/>
    <property type="match status" value="1"/>
</dbReference>
<keyword evidence="8 9" id="KW-0315">Glutamine amidotransferase</keyword>
<dbReference type="Gene3D" id="3.40.50.880">
    <property type="match status" value="1"/>
</dbReference>
<dbReference type="SUPFAM" id="SSF54810">
    <property type="entry name" value="GMP synthetase C-terminal dimerisation domain"/>
    <property type="match status" value="1"/>
</dbReference>
<feature type="active site" evidence="9">
    <location>
        <position position="168"/>
    </location>
</feature>
<dbReference type="SUPFAM" id="SSF52402">
    <property type="entry name" value="Adenine nucleotide alpha hydrolases-like"/>
    <property type="match status" value="1"/>
</dbReference>
<evidence type="ECO:0000313" key="12">
    <source>
        <dbReference type="EMBL" id="MDQ8193722.1"/>
    </source>
</evidence>
<comment type="caution">
    <text evidence="12">The sequence shown here is derived from an EMBL/GenBank/DDBJ whole genome shotgun (WGS) entry which is preliminary data.</text>
</comment>
<dbReference type="PRINTS" id="PR00096">
    <property type="entry name" value="GATASE"/>
</dbReference>
<dbReference type="InterPro" id="IPR029062">
    <property type="entry name" value="Class_I_gatase-like"/>
</dbReference>
<comment type="catalytic activity">
    <reaction evidence="9">
        <text>XMP + L-glutamine + ATP + H2O = GMP + L-glutamate + AMP + diphosphate + 2 H(+)</text>
        <dbReference type="Rhea" id="RHEA:11680"/>
        <dbReference type="ChEBI" id="CHEBI:15377"/>
        <dbReference type="ChEBI" id="CHEBI:15378"/>
        <dbReference type="ChEBI" id="CHEBI:29985"/>
        <dbReference type="ChEBI" id="CHEBI:30616"/>
        <dbReference type="ChEBI" id="CHEBI:33019"/>
        <dbReference type="ChEBI" id="CHEBI:57464"/>
        <dbReference type="ChEBI" id="CHEBI:58115"/>
        <dbReference type="ChEBI" id="CHEBI:58359"/>
        <dbReference type="ChEBI" id="CHEBI:456215"/>
        <dbReference type="EC" id="6.3.5.2"/>
    </reaction>
</comment>
<keyword evidence="6 9" id="KW-0658">Purine biosynthesis</keyword>
<evidence type="ECO:0000256" key="8">
    <source>
        <dbReference type="ARBA" id="ARBA00022962"/>
    </source>
</evidence>
<name>A0ABU1AFY4_9BACT</name>
<dbReference type="CDD" id="cd01742">
    <property type="entry name" value="GATase1_GMP_Synthase"/>
    <property type="match status" value="1"/>
</dbReference>
<evidence type="ECO:0000313" key="13">
    <source>
        <dbReference type="Proteomes" id="UP001243717"/>
    </source>
</evidence>
<evidence type="ECO:0000256" key="6">
    <source>
        <dbReference type="ARBA" id="ARBA00022755"/>
    </source>
</evidence>
<dbReference type="PRINTS" id="PR00099">
    <property type="entry name" value="CPSGATASE"/>
</dbReference>
<keyword evidence="7 9" id="KW-0067">ATP-binding</keyword>
<comment type="function">
    <text evidence="1 9">Catalyzes the synthesis of GMP from XMP.</text>
</comment>